<sequence>MSPTTSPSRWKPISTPRLTLREYEASDEATLFTLESNTANAQYQHWGPWTREQARDSIAKSLQQQLDSRRTVVELAVMRTQTGEFLGRVGARVHRSEADIQVDDDGEVSTVHRDGTEGVRRVGVWFSFLPCVQGRGFATEAVRGLLGGLREGGGGEGRGLEVVVECDPRNEGSWKLAERLGLQRVRLVERAYESKGEWVGSLVYMGVLGCVC</sequence>
<dbReference type="PANTHER" id="PTHR43792">
    <property type="entry name" value="GNAT FAMILY, PUTATIVE (AFU_ORTHOLOGUE AFUA_3G00765)-RELATED-RELATED"/>
    <property type="match status" value="1"/>
</dbReference>
<evidence type="ECO:0000256" key="3">
    <source>
        <dbReference type="ARBA" id="ARBA00038502"/>
    </source>
</evidence>
<dbReference type="Gene3D" id="3.40.630.30">
    <property type="match status" value="1"/>
</dbReference>
<reference evidence="5" key="2">
    <citation type="submission" date="2020-09" db="EMBL/GenBank/DDBJ databases">
        <title>Reference genome assembly for Australian Ascochyta lentis isolate Al4.</title>
        <authorList>
            <person name="Lee R.C."/>
            <person name="Farfan-Caceres L.M."/>
            <person name="Debler J.W."/>
            <person name="Williams A.H."/>
            <person name="Henares B.M."/>
        </authorList>
    </citation>
    <scope>NUCLEOTIDE SEQUENCE</scope>
    <source>
        <strain evidence="5">Al4</strain>
    </source>
</reference>
<keyword evidence="2" id="KW-0012">Acyltransferase</keyword>
<dbReference type="InterPro" id="IPR051531">
    <property type="entry name" value="N-acetyltransferase"/>
</dbReference>
<evidence type="ECO:0000256" key="2">
    <source>
        <dbReference type="ARBA" id="ARBA00023315"/>
    </source>
</evidence>
<comment type="similarity">
    <text evidence="3">Belongs to the acetyltransferase family. RimJ subfamily.</text>
</comment>
<feature type="domain" description="N-acetyltransferase" evidence="4">
    <location>
        <begin position="17"/>
        <end position="183"/>
    </location>
</feature>
<dbReference type="Proteomes" id="UP000651452">
    <property type="component" value="Unassembled WGS sequence"/>
</dbReference>
<keyword evidence="6" id="KW-1185">Reference proteome</keyword>
<dbReference type="AlphaFoldDB" id="A0A8H7MEJ6"/>
<comment type="caution">
    <text evidence="5">The sequence shown here is derived from an EMBL/GenBank/DDBJ whole genome shotgun (WGS) entry which is preliminary data.</text>
</comment>
<evidence type="ECO:0000259" key="4">
    <source>
        <dbReference type="Pfam" id="PF13302"/>
    </source>
</evidence>
<reference evidence="5" key="1">
    <citation type="submission" date="2018-12" db="EMBL/GenBank/DDBJ databases">
        <authorList>
            <person name="Syme R.A."/>
            <person name="Farfan-Caceres L."/>
            <person name="Lichtenzveig J."/>
        </authorList>
    </citation>
    <scope>NUCLEOTIDE SEQUENCE</scope>
    <source>
        <strain evidence="5">Al4</strain>
    </source>
</reference>
<dbReference type="PANTHER" id="PTHR43792:SF8">
    <property type="entry name" value="[RIBOSOMAL PROTEIN US5]-ALANINE N-ACETYLTRANSFERASE"/>
    <property type="match status" value="1"/>
</dbReference>
<gene>
    <name evidence="5" type="ORF">EKO04_003990</name>
</gene>
<dbReference type="GO" id="GO:0016747">
    <property type="term" value="F:acyltransferase activity, transferring groups other than amino-acyl groups"/>
    <property type="evidence" value="ECO:0007669"/>
    <property type="project" value="InterPro"/>
</dbReference>
<evidence type="ECO:0000256" key="1">
    <source>
        <dbReference type="ARBA" id="ARBA00022679"/>
    </source>
</evidence>
<name>A0A8H7MEJ6_9PLEO</name>
<dbReference type="SUPFAM" id="SSF55729">
    <property type="entry name" value="Acyl-CoA N-acyltransferases (Nat)"/>
    <property type="match status" value="1"/>
</dbReference>
<evidence type="ECO:0000313" key="6">
    <source>
        <dbReference type="Proteomes" id="UP000651452"/>
    </source>
</evidence>
<dbReference type="InterPro" id="IPR016181">
    <property type="entry name" value="Acyl_CoA_acyltransferase"/>
</dbReference>
<evidence type="ECO:0000313" key="5">
    <source>
        <dbReference type="EMBL" id="KAF9697671.1"/>
    </source>
</evidence>
<proteinExistence type="inferred from homology"/>
<dbReference type="Pfam" id="PF13302">
    <property type="entry name" value="Acetyltransf_3"/>
    <property type="match status" value="1"/>
</dbReference>
<organism evidence="5 6">
    <name type="scientific">Ascochyta lentis</name>
    <dbReference type="NCBI Taxonomy" id="205686"/>
    <lineage>
        <taxon>Eukaryota</taxon>
        <taxon>Fungi</taxon>
        <taxon>Dikarya</taxon>
        <taxon>Ascomycota</taxon>
        <taxon>Pezizomycotina</taxon>
        <taxon>Dothideomycetes</taxon>
        <taxon>Pleosporomycetidae</taxon>
        <taxon>Pleosporales</taxon>
        <taxon>Pleosporineae</taxon>
        <taxon>Didymellaceae</taxon>
        <taxon>Ascochyta</taxon>
    </lineage>
</organism>
<keyword evidence="1" id="KW-0808">Transferase</keyword>
<dbReference type="EMBL" id="RZGK01000007">
    <property type="protein sequence ID" value="KAF9697671.1"/>
    <property type="molecule type" value="Genomic_DNA"/>
</dbReference>
<accession>A0A8H7MEJ6</accession>
<dbReference type="OrthoDB" id="630895at2759"/>
<dbReference type="InterPro" id="IPR000182">
    <property type="entry name" value="GNAT_dom"/>
</dbReference>
<protein>
    <recommendedName>
        <fullName evidence="4">N-acetyltransferase domain-containing protein</fullName>
    </recommendedName>
</protein>